<gene>
    <name evidence="2" type="ORF">H6H00_00565</name>
</gene>
<dbReference type="Gene3D" id="3.40.50.1950">
    <property type="entry name" value="Flavin prenyltransferase-like"/>
    <property type="match status" value="1"/>
</dbReference>
<dbReference type="InterPro" id="IPR036551">
    <property type="entry name" value="Flavin_trans-like"/>
</dbReference>
<name>A0A7G7MIK9_9PSEU</name>
<dbReference type="SUPFAM" id="SSF52507">
    <property type="entry name" value="Homo-oligomeric flavin-containing Cys decarboxylases, HFCD"/>
    <property type="match status" value="1"/>
</dbReference>
<evidence type="ECO:0000259" key="1">
    <source>
        <dbReference type="Pfam" id="PF02441"/>
    </source>
</evidence>
<organism evidence="2 3">
    <name type="scientific">Pseudonocardia petroleophila</name>
    <dbReference type="NCBI Taxonomy" id="37331"/>
    <lineage>
        <taxon>Bacteria</taxon>
        <taxon>Bacillati</taxon>
        <taxon>Actinomycetota</taxon>
        <taxon>Actinomycetes</taxon>
        <taxon>Pseudonocardiales</taxon>
        <taxon>Pseudonocardiaceae</taxon>
        <taxon>Pseudonocardia</taxon>
    </lineage>
</organism>
<dbReference type="EMBL" id="CP060131">
    <property type="protein sequence ID" value="QNG52620.1"/>
    <property type="molecule type" value="Genomic_DNA"/>
</dbReference>
<dbReference type="InterPro" id="IPR003382">
    <property type="entry name" value="Flavoprotein"/>
</dbReference>
<proteinExistence type="predicted"/>
<reference evidence="2 3" key="1">
    <citation type="submission" date="2020-08" db="EMBL/GenBank/DDBJ databases">
        <authorList>
            <person name="Mo P."/>
        </authorList>
    </citation>
    <scope>NUCLEOTIDE SEQUENCE [LARGE SCALE GENOMIC DNA]</scope>
    <source>
        <strain evidence="2 3">CGMCC 4.1532</strain>
    </source>
</reference>
<keyword evidence="3" id="KW-1185">Reference proteome</keyword>
<evidence type="ECO:0000313" key="3">
    <source>
        <dbReference type="Proteomes" id="UP000515728"/>
    </source>
</evidence>
<sequence>MTGTQQVAYVVACSAPPALDLARLTKLIIEEGWTTYAILTPTAATWVDVDALAEASGHPVRVDPRRPGEPDPLPPADVVIAAPLTFNSLNKWAAGISDTLALGLLNEALGLDAPIIVAPCIKKALRRHPAYKQNADRLRSAGAIMFDPDRVFVDSTNVSSFRWDLLVPT</sequence>
<protein>
    <submittedName>
        <fullName evidence="2">Flavoprotein</fullName>
    </submittedName>
</protein>
<dbReference type="AlphaFoldDB" id="A0A7G7MIK9"/>
<accession>A0A7G7MIK9</accession>
<evidence type="ECO:0000313" key="2">
    <source>
        <dbReference type="EMBL" id="QNG52620.1"/>
    </source>
</evidence>
<dbReference type="RefSeq" id="WP_185719449.1">
    <property type="nucleotide sequence ID" value="NZ_BAAAWI010000001.1"/>
</dbReference>
<dbReference type="KEGG" id="ppel:H6H00_00565"/>
<dbReference type="GO" id="GO:0003824">
    <property type="term" value="F:catalytic activity"/>
    <property type="evidence" value="ECO:0007669"/>
    <property type="project" value="InterPro"/>
</dbReference>
<dbReference type="Pfam" id="PF02441">
    <property type="entry name" value="Flavoprotein"/>
    <property type="match status" value="1"/>
</dbReference>
<feature type="domain" description="Flavoprotein" evidence="1">
    <location>
        <begin position="10"/>
        <end position="138"/>
    </location>
</feature>
<dbReference type="Proteomes" id="UP000515728">
    <property type="component" value="Chromosome"/>
</dbReference>